<evidence type="ECO:0000313" key="3">
    <source>
        <dbReference type="EMBL" id="CAE7608635.1"/>
    </source>
</evidence>
<evidence type="ECO:0000259" key="2">
    <source>
        <dbReference type="PROSITE" id="PS50011"/>
    </source>
</evidence>
<feature type="compositionally biased region" description="Polar residues" evidence="1">
    <location>
        <begin position="35"/>
        <end position="44"/>
    </location>
</feature>
<feature type="domain" description="Protein kinase" evidence="2">
    <location>
        <begin position="87"/>
        <end position="380"/>
    </location>
</feature>
<dbReference type="SUPFAM" id="SSF56112">
    <property type="entry name" value="Protein kinase-like (PK-like)"/>
    <property type="match status" value="1"/>
</dbReference>
<dbReference type="InterPro" id="IPR011009">
    <property type="entry name" value="Kinase-like_dom_sf"/>
</dbReference>
<sequence length="388" mass="42887">MATGFGLAGMLLAQRGVLSYKKMPKESKESKDRQLSSSTETTAAPMSRNVTEDGSPAVQEDLFSEENFTSTMSEVMEFQRTPYEDALTTLPPWDSGRYKMLHVLRAASPSWLSQIEIHFDSWDKRAVPVKRFTPQWFQAQSETVSTLKDILMLERAGGVAPGCAADTWRSGAYKDDPSGAVLLVCDEDLGDNLFDCCETLPNPGSAREAEALTILRSLIKATLDLDSLGLVHGRIRAENTWLQHLPNGDCKVLLSDFGESRTLDDKGRDAMFLAPELVDGPPKPTHAGDLFSCGVLGYALAMGRYPWFSTRPGECKAFSYARSHGVRSLLKDRRCPASKEGRMSPEYKEILGCLLEVDPGIRQQKAMSMQTILPLSRPSLPSRAHLFD</sequence>
<dbReference type="GO" id="GO:0004674">
    <property type="term" value="F:protein serine/threonine kinase activity"/>
    <property type="evidence" value="ECO:0007669"/>
    <property type="project" value="TreeGrafter"/>
</dbReference>
<dbReference type="GO" id="GO:0005737">
    <property type="term" value="C:cytoplasm"/>
    <property type="evidence" value="ECO:0007669"/>
    <property type="project" value="TreeGrafter"/>
</dbReference>
<dbReference type="PANTHER" id="PTHR44167:SF24">
    <property type="entry name" value="SERINE_THREONINE-PROTEIN KINASE CHK2"/>
    <property type="match status" value="1"/>
</dbReference>
<dbReference type="InterPro" id="IPR000719">
    <property type="entry name" value="Prot_kinase_dom"/>
</dbReference>
<evidence type="ECO:0000313" key="4">
    <source>
        <dbReference type="Proteomes" id="UP000604046"/>
    </source>
</evidence>
<name>A0A812V429_9DINO</name>
<dbReference type="GO" id="GO:0005634">
    <property type="term" value="C:nucleus"/>
    <property type="evidence" value="ECO:0007669"/>
    <property type="project" value="TreeGrafter"/>
</dbReference>
<evidence type="ECO:0000256" key="1">
    <source>
        <dbReference type="SAM" id="MobiDB-lite"/>
    </source>
</evidence>
<organism evidence="3 4">
    <name type="scientific">Symbiodinium natans</name>
    <dbReference type="NCBI Taxonomy" id="878477"/>
    <lineage>
        <taxon>Eukaryota</taxon>
        <taxon>Sar</taxon>
        <taxon>Alveolata</taxon>
        <taxon>Dinophyceae</taxon>
        <taxon>Suessiales</taxon>
        <taxon>Symbiodiniaceae</taxon>
        <taxon>Symbiodinium</taxon>
    </lineage>
</organism>
<comment type="caution">
    <text evidence="3">The sequence shown here is derived from an EMBL/GenBank/DDBJ whole genome shotgun (WGS) entry which is preliminary data.</text>
</comment>
<dbReference type="AlphaFoldDB" id="A0A812V429"/>
<reference evidence="3" key="1">
    <citation type="submission" date="2021-02" db="EMBL/GenBank/DDBJ databases">
        <authorList>
            <person name="Dougan E. K."/>
            <person name="Rhodes N."/>
            <person name="Thang M."/>
            <person name="Chan C."/>
        </authorList>
    </citation>
    <scope>NUCLEOTIDE SEQUENCE</scope>
</reference>
<dbReference type="PROSITE" id="PS50011">
    <property type="entry name" value="PROTEIN_KINASE_DOM"/>
    <property type="match status" value="1"/>
</dbReference>
<proteinExistence type="predicted"/>
<feature type="region of interest" description="Disordered" evidence="1">
    <location>
        <begin position="22"/>
        <end position="56"/>
    </location>
</feature>
<dbReference type="Proteomes" id="UP000604046">
    <property type="component" value="Unassembled WGS sequence"/>
</dbReference>
<gene>
    <name evidence="3" type="primary">GIN4</name>
    <name evidence="3" type="ORF">SNAT2548_LOCUS34598</name>
</gene>
<protein>
    <submittedName>
        <fullName evidence="3">GIN4 protein</fullName>
    </submittedName>
</protein>
<dbReference type="Gene3D" id="1.10.510.10">
    <property type="entry name" value="Transferase(Phosphotransferase) domain 1"/>
    <property type="match status" value="1"/>
</dbReference>
<dbReference type="Pfam" id="PF00069">
    <property type="entry name" value="Pkinase"/>
    <property type="match status" value="1"/>
</dbReference>
<accession>A0A812V429</accession>
<dbReference type="GO" id="GO:0044773">
    <property type="term" value="P:mitotic DNA damage checkpoint signaling"/>
    <property type="evidence" value="ECO:0007669"/>
    <property type="project" value="TreeGrafter"/>
</dbReference>
<dbReference type="SMART" id="SM00220">
    <property type="entry name" value="S_TKc"/>
    <property type="match status" value="1"/>
</dbReference>
<feature type="compositionally biased region" description="Basic and acidic residues" evidence="1">
    <location>
        <begin position="23"/>
        <end position="34"/>
    </location>
</feature>
<dbReference type="GO" id="GO:0005524">
    <property type="term" value="F:ATP binding"/>
    <property type="evidence" value="ECO:0007669"/>
    <property type="project" value="InterPro"/>
</dbReference>
<keyword evidence="4" id="KW-1185">Reference proteome</keyword>
<dbReference type="OrthoDB" id="432723at2759"/>
<dbReference type="EMBL" id="CAJNDS010002819">
    <property type="protein sequence ID" value="CAE7608635.1"/>
    <property type="molecule type" value="Genomic_DNA"/>
</dbReference>
<dbReference type="PANTHER" id="PTHR44167">
    <property type="entry name" value="OVARIAN-SPECIFIC SERINE/THREONINE-PROTEIN KINASE LOK-RELATED"/>
    <property type="match status" value="1"/>
</dbReference>